<evidence type="ECO:0000313" key="1">
    <source>
        <dbReference type="EMBL" id="CEK98435.1"/>
    </source>
</evidence>
<dbReference type="AlphaFoldDB" id="A0A0B7C203"/>
<reference evidence="1" key="1">
    <citation type="submission" date="2014-12" db="EMBL/GenBank/DDBJ databases">
        <title>Insight into the proteome of Arion vulgaris.</title>
        <authorList>
            <person name="Aradska J."/>
            <person name="Bulat T."/>
            <person name="Smidak R."/>
            <person name="Sarate P."/>
            <person name="Gangsoo J."/>
            <person name="Sialana F."/>
            <person name="Bilban M."/>
            <person name="Lubec G."/>
        </authorList>
    </citation>
    <scope>NUCLEOTIDE SEQUENCE</scope>
    <source>
        <tissue evidence="1">Skin</tissue>
    </source>
</reference>
<dbReference type="EMBL" id="HACG01051564">
    <property type="protein sequence ID" value="CEK98435.1"/>
    <property type="molecule type" value="Transcribed_RNA"/>
</dbReference>
<name>A0A0B7C203_9EUPU</name>
<accession>A0A0B7C203</accession>
<feature type="non-terminal residue" evidence="1">
    <location>
        <position position="1"/>
    </location>
</feature>
<organism evidence="1">
    <name type="scientific">Arion vulgaris</name>
    <dbReference type="NCBI Taxonomy" id="1028688"/>
    <lineage>
        <taxon>Eukaryota</taxon>
        <taxon>Metazoa</taxon>
        <taxon>Spiralia</taxon>
        <taxon>Lophotrochozoa</taxon>
        <taxon>Mollusca</taxon>
        <taxon>Gastropoda</taxon>
        <taxon>Heterobranchia</taxon>
        <taxon>Euthyneura</taxon>
        <taxon>Panpulmonata</taxon>
        <taxon>Eupulmonata</taxon>
        <taxon>Stylommatophora</taxon>
        <taxon>Helicina</taxon>
        <taxon>Arionoidea</taxon>
        <taxon>Arionidae</taxon>
        <taxon>Arion</taxon>
    </lineage>
</organism>
<protein>
    <submittedName>
        <fullName evidence="1">Uncharacterized protein</fullName>
    </submittedName>
</protein>
<proteinExistence type="predicted"/>
<feature type="non-terminal residue" evidence="1">
    <location>
        <position position="68"/>
    </location>
</feature>
<sequence>WWKRRRRSYENIIYILLKLFSPQQCNKFFDSGLLLMMIGQSSPLKHLPAYIRYINSRADQQPACVVIC</sequence>
<gene>
    <name evidence="1" type="primary">ORF218706</name>
</gene>